<dbReference type="GeneID" id="34571050"/>
<organism evidence="2 3">
    <name type="scientific">Penicillium arizonense</name>
    <dbReference type="NCBI Taxonomy" id="1835702"/>
    <lineage>
        <taxon>Eukaryota</taxon>
        <taxon>Fungi</taxon>
        <taxon>Dikarya</taxon>
        <taxon>Ascomycota</taxon>
        <taxon>Pezizomycotina</taxon>
        <taxon>Eurotiomycetes</taxon>
        <taxon>Eurotiomycetidae</taxon>
        <taxon>Eurotiales</taxon>
        <taxon>Aspergillaceae</taxon>
        <taxon>Penicillium</taxon>
    </lineage>
</organism>
<feature type="region of interest" description="Disordered" evidence="1">
    <location>
        <begin position="1"/>
        <end position="83"/>
    </location>
</feature>
<reference evidence="2 3" key="1">
    <citation type="journal article" date="2016" name="Sci. Rep.">
        <title>Penicillium arizonense, a new, genome sequenced fungal species, reveals a high chemical diversity in secreted metabolites.</title>
        <authorList>
            <person name="Grijseels S."/>
            <person name="Nielsen J.C."/>
            <person name="Randelovic M."/>
            <person name="Nielsen J."/>
            <person name="Nielsen K.F."/>
            <person name="Workman M."/>
            <person name="Frisvad J.C."/>
        </authorList>
    </citation>
    <scope>NUCLEOTIDE SEQUENCE [LARGE SCALE GENOMIC DNA]</scope>
    <source>
        <strain evidence="2 3">CBS 141311</strain>
    </source>
</reference>
<feature type="compositionally biased region" description="Polar residues" evidence="1">
    <location>
        <begin position="415"/>
        <end position="437"/>
    </location>
</feature>
<accession>A0A1F5LYR6</accession>
<dbReference type="RefSeq" id="XP_022493681.1">
    <property type="nucleotide sequence ID" value="XM_022626316.1"/>
</dbReference>
<feature type="compositionally biased region" description="Polar residues" evidence="1">
    <location>
        <begin position="331"/>
        <end position="340"/>
    </location>
</feature>
<feature type="compositionally biased region" description="Basic residues" evidence="1">
    <location>
        <begin position="16"/>
        <end position="27"/>
    </location>
</feature>
<name>A0A1F5LYR6_PENAI</name>
<comment type="caution">
    <text evidence="2">The sequence shown here is derived from an EMBL/GenBank/DDBJ whole genome shotgun (WGS) entry which is preliminary data.</text>
</comment>
<protein>
    <submittedName>
        <fullName evidence="2">Uncharacterized protein</fullName>
    </submittedName>
</protein>
<dbReference type="STRING" id="1835702.A0A1F5LYR6"/>
<sequence>MKLTPRSQTGNDLHDSRRRPKRPRRSPIKPESSPDAPYGFPNILMGSTQNDLVPPSGLHRLPRPPSLPNPLPPPPAAWQGEQMTEWLRAKTEEDRRKQAEERTQQESLILEQRRVEQSMLADCLRAGMPPHFLPWIFAAFQHTSAAAQSASTVPQLSSNMDFQQWSTATRAAQPQSQAQPQALAQSQPPPLPSLSAQAQQQSYQGPVSSMNPPPSQAQQPAQTPAQPVQKSPSFRQSFPIMGPVSHPPRSMELQGKSRSSGARHTITARPHFPPLPNWAWDYRQPPPLAFHHWTPPESLQAQSQSQPQSQSQNPAITTHDSGAPPKPPASNLRSEQNSPVQKRKDERSHQKVPPPSSRVLDASTRRQDSSDNSRGIWSQPHRRQISDVSSTEGACGNDEGESSEQFSEMTPAITDLSSIHNTQDVNVGSRNESSTRQ</sequence>
<evidence type="ECO:0000313" key="2">
    <source>
        <dbReference type="EMBL" id="OGE58258.1"/>
    </source>
</evidence>
<feature type="compositionally biased region" description="Low complexity" evidence="1">
    <location>
        <begin position="193"/>
        <end position="202"/>
    </location>
</feature>
<feature type="compositionally biased region" description="Low complexity" evidence="1">
    <location>
        <begin position="216"/>
        <end position="229"/>
    </location>
</feature>
<feature type="compositionally biased region" description="Low complexity" evidence="1">
    <location>
        <begin position="171"/>
        <end position="186"/>
    </location>
</feature>
<feature type="region of interest" description="Disordered" evidence="1">
    <location>
        <begin position="165"/>
        <end position="437"/>
    </location>
</feature>
<dbReference type="Proteomes" id="UP000177622">
    <property type="component" value="Unassembled WGS sequence"/>
</dbReference>
<dbReference type="EMBL" id="LXJU01000001">
    <property type="protein sequence ID" value="OGE58258.1"/>
    <property type="molecule type" value="Genomic_DNA"/>
</dbReference>
<dbReference type="OrthoDB" id="20105at2759"/>
<evidence type="ECO:0000256" key="1">
    <source>
        <dbReference type="SAM" id="MobiDB-lite"/>
    </source>
</evidence>
<feature type="compositionally biased region" description="Low complexity" evidence="1">
    <location>
        <begin position="298"/>
        <end position="312"/>
    </location>
</feature>
<feature type="compositionally biased region" description="Pro residues" evidence="1">
    <location>
        <begin position="63"/>
        <end position="76"/>
    </location>
</feature>
<feature type="compositionally biased region" description="Polar residues" evidence="1">
    <location>
        <begin position="1"/>
        <end position="11"/>
    </location>
</feature>
<gene>
    <name evidence="2" type="ORF">PENARI_c001G02542</name>
</gene>
<proteinExistence type="predicted"/>
<evidence type="ECO:0000313" key="3">
    <source>
        <dbReference type="Proteomes" id="UP000177622"/>
    </source>
</evidence>
<keyword evidence="3" id="KW-1185">Reference proteome</keyword>
<dbReference type="AlphaFoldDB" id="A0A1F5LYR6"/>